<dbReference type="EMBL" id="FM211046">
    <property type="protein sequence ID" value="CAR66762.1"/>
    <property type="molecule type" value="Genomic_DNA"/>
</dbReference>
<organism evidence="2">
    <name type="scientific">Photorhabdus asymbiotica subsp. asymbiotica (strain ATCC 43949 / 3105-77)</name>
    <name type="common">Xenorhabdus luminescens (strain 2)</name>
    <dbReference type="NCBI Taxonomy" id="553480"/>
    <lineage>
        <taxon>Bacteria</taxon>
        <taxon>Pseudomonadati</taxon>
        <taxon>Pseudomonadota</taxon>
        <taxon>Gammaproteobacteria</taxon>
        <taxon>Enterobacterales</taxon>
        <taxon>Morganellaceae</taxon>
        <taxon>Photorhabdus</taxon>
    </lineage>
</organism>
<reference evidence="2" key="3">
    <citation type="submission" date="2008-09" db="EMBL/GenBank/DDBJ databases">
        <authorList>
            <person name="Thomson N.R."/>
        </authorList>
    </citation>
    <scope>NUCLEOTIDE SEQUENCE</scope>
    <source>
        <strain evidence="2">ATCC 43949</strain>
    </source>
</reference>
<accession>B6VKT2</accession>
<dbReference type="AlphaFoldDB" id="B6VKT2"/>
<dbReference type="EMBL" id="FM162591">
    <property type="protein sequence ID" value="CAQ83642.1"/>
    <property type="molecule type" value="Genomic_DNA"/>
</dbReference>
<proteinExistence type="predicted"/>
<dbReference type="Proteomes" id="UP000002747">
    <property type="component" value="Chromosome"/>
</dbReference>
<accession>C7BRS2</accession>
<evidence type="ECO:0000313" key="2">
    <source>
        <dbReference type="EMBL" id="CAR66762.1"/>
    </source>
</evidence>
<gene>
    <name evidence="1" type="ordered locus">PAU_01550</name>
    <name evidence="2" type="ORF">PA-RVA4-3934</name>
</gene>
<reference evidence="2" key="1">
    <citation type="journal article" date="2008" name="Proc. Natl. Acad. Sci. U.S.A.">
        <title>Rapid virulence annotation (RVA): identification of virulence factors using a bacterial genome library and multiple invertebrate hosts.</title>
        <authorList>
            <person name="Waterfield N.R."/>
            <person name="Sanchez-Contreras M."/>
            <person name="Eleftherianos I."/>
            <person name="Dowling A."/>
            <person name="Wilkinson P."/>
            <person name="Parkhill J."/>
            <person name="Thomson N."/>
            <person name="Reynolds S.E."/>
            <person name="Bode H.B."/>
            <person name="Dorus S."/>
            <person name="Ffrench-Constant R.H."/>
        </authorList>
    </citation>
    <scope>NUCLEOTIDE SEQUENCE</scope>
    <source>
        <strain evidence="2">ATCC 43949</strain>
    </source>
</reference>
<protein>
    <submittedName>
        <fullName evidence="2">Uncharacterized protein</fullName>
    </submittedName>
</protein>
<name>B6VKT2_PHOAA</name>
<evidence type="ECO:0000313" key="1">
    <source>
        <dbReference type="EMBL" id="CAQ83642.1"/>
    </source>
</evidence>
<sequence length="31" mass="3647">MSEIFERWKNAGCVFNGDFYSVTTLKFIQTN</sequence>
<reference evidence="1 3" key="4">
    <citation type="journal article" date="2009" name="BMC Genomics">
        <title>Comparative genomics of the emerging human pathogen Photorhabdus asymbiotica with the insect pathogen Photorhabdus luminescens.</title>
        <authorList>
            <person name="Wilkinson P."/>
            <person name="Waterfield N.R."/>
            <person name="Crossman L."/>
            <person name="Corton C."/>
            <person name="Sanchez-Contreras M."/>
            <person name="Vlisidou I."/>
            <person name="Barron A."/>
            <person name="Bignell A."/>
            <person name="Clark L."/>
            <person name="Ormond D."/>
            <person name="Mayho M."/>
            <person name="Bason N."/>
            <person name="Smith F."/>
            <person name="Simmonds M."/>
            <person name="Churcher C."/>
            <person name="Harris D."/>
            <person name="Thompson N.R."/>
            <person name="Quail M."/>
            <person name="Parkhill J."/>
            <person name="ffrench-Constant R.H."/>
        </authorList>
    </citation>
    <scope>NUCLEOTIDE SEQUENCE [LARGE SCALE GENOMIC DNA]</scope>
    <source>
        <strain evidence="3">ATCC 43949 / 3105-77</strain>
        <strain evidence="1">ATCC43949</strain>
    </source>
</reference>
<evidence type="ECO:0000313" key="3">
    <source>
        <dbReference type="Proteomes" id="UP000002747"/>
    </source>
</evidence>
<dbReference type="KEGG" id="pay:PAU_01550"/>
<reference evidence="1" key="2">
    <citation type="submission" date="2008-05" db="EMBL/GenBank/DDBJ databases">
        <authorList>
            <person name="Crossman L.C."/>
        </authorList>
    </citation>
    <scope>NUCLEOTIDE SEQUENCE</scope>
    <source>
        <strain evidence="1">ATCC43949</strain>
    </source>
</reference>
<dbReference type="STRING" id="291112.PAU_01550"/>